<dbReference type="Pfam" id="PF00153">
    <property type="entry name" value="Mito_carr"/>
    <property type="match status" value="2"/>
</dbReference>
<evidence type="ECO:0000256" key="7">
    <source>
        <dbReference type="ARBA" id="ARBA00023136"/>
    </source>
</evidence>
<reference evidence="11" key="1">
    <citation type="submission" date="2022-11" db="UniProtKB">
        <authorList>
            <consortium name="WormBaseParasite"/>
        </authorList>
    </citation>
    <scope>IDENTIFICATION</scope>
</reference>
<evidence type="ECO:0000256" key="5">
    <source>
        <dbReference type="ARBA" id="ARBA00022737"/>
    </source>
</evidence>
<protein>
    <submittedName>
        <fullName evidence="11">Mitochondrial dicarboxylate carrier</fullName>
    </submittedName>
</protein>
<dbReference type="InterPro" id="IPR050391">
    <property type="entry name" value="Mito_Metabolite_Transporter"/>
</dbReference>
<dbReference type="Gene3D" id="1.50.40.10">
    <property type="entry name" value="Mitochondrial carrier domain"/>
    <property type="match status" value="1"/>
</dbReference>
<evidence type="ECO:0000256" key="8">
    <source>
        <dbReference type="PROSITE-ProRule" id="PRU00282"/>
    </source>
</evidence>
<feature type="repeat" description="Solcar" evidence="8">
    <location>
        <begin position="1"/>
        <end position="86"/>
    </location>
</feature>
<evidence type="ECO:0000256" key="4">
    <source>
        <dbReference type="ARBA" id="ARBA00022692"/>
    </source>
</evidence>
<evidence type="ECO:0000256" key="1">
    <source>
        <dbReference type="ARBA" id="ARBA00004141"/>
    </source>
</evidence>
<evidence type="ECO:0000256" key="3">
    <source>
        <dbReference type="ARBA" id="ARBA00022448"/>
    </source>
</evidence>
<proteinExistence type="inferred from homology"/>
<dbReference type="GO" id="GO:0016020">
    <property type="term" value="C:membrane"/>
    <property type="evidence" value="ECO:0007669"/>
    <property type="project" value="UniProtKB-SubCell"/>
</dbReference>
<dbReference type="WBParaSite" id="ACRNAN_scaffold5068.g6509.t1">
    <property type="protein sequence ID" value="ACRNAN_scaffold5068.g6509.t1"/>
    <property type="gene ID" value="ACRNAN_scaffold5068.g6509"/>
</dbReference>
<dbReference type="SUPFAM" id="SSF103506">
    <property type="entry name" value="Mitochondrial carrier"/>
    <property type="match status" value="1"/>
</dbReference>
<dbReference type="AlphaFoldDB" id="A0A914E099"/>
<evidence type="ECO:0000256" key="2">
    <source>
        <dbReference type="ARBA" id="ARBA00006375"/>
    </source>
</evidence>
<feature type="repeat" description="Solcar" evidence="8">
    <location>
        <begin position="95"/>
        <end position="179"/>
    </location>
</feature>
<dbReference type="InterPro" id="IPR023395">
    <property type="entry name" value="MCP_dom_sf"/>
</dbReference>
<evidence type="ECO:0000256" key="6">
    <source>
        <dbReference type="ARBA" id="ARBA00022989"/>
    </source>
</evidence>
<evidence type="ECO:0000256" key="9">
    <source>
        <dbReference type="RuleBase" id="RU000488"/>
    </source>
</evidence>
<dbReference type="InterPro" id="IPR018108">
    <property type="entry name" value="MCP_transmembrane"/>
</dbReference>
<comment type="similarity">
    <text evidence="2 9">Belongs to the mitochondrial carrier (TC 2.A.29) family.</text>
</comment>
<keyword evidence="5" id="KW-0677">Repeat</keyword>
<evidence type="ECO:0000313" key="10">
    <source>
        <dbReference type="Proteomes" id="UP000887540"/>
    </source>
</evidence>
<dbReference type="Proteomes" id="UP000887540">
    <property type="component" value="Unplaced"/>
</dbReference>
<keyword evidence="7 8" id="KW-0472">Membrane</keyword>
<dbReference type="PROSITE" id="PS50920">
    <property type="entry name" value="SOLCAR"/>
    <property type="match status" value="2"/>
</dbReference>
<dbReference type="PANTHER" id="PTHR45618">
    <property type="entry name" value="MITOCHONDRIAL DICARBOXYLATE CARRIER-RELATED"/>
    <property type="match status" value="1"/>
</dbReference>
<name>A0A914E099_9BILA</name>
<keyword evidence="6" id="KW-1133">Transmembrane helix</keyword>
<keyword evidence="10" id="KW-1185">Reference proteome</keyword>
<evidence type="ECO:0000313" key="11">
    <source>
        <dbReference type="WBParaSite" id="ACRNAN_scaffold5068.g6509.t1"/>
    </source>
</evidence>
<keyword evidence="3 9" id="KW-0813">Transport</keyword>
<accession>A0A914E099</accession>
<organism evidence="10 11">
    <name type="scientific">Acrobeloides nanus</name>
    <dbReference type="NCBI Taxonomy" id="290746"/>
    <lineage>
        <taxon>Eukaryota</taxon>
        <taxon>Metazoa</taxon>
        <taxon>Ecdysozoa</taxon>
        <taxon>Nematoda</taxon>
        <taxon>Chromadorea</taxon>
        <taxon>Rhabditida</taxon>
        <taxon>Tylenchina</taxon>
        <taxon>Cephalobomorpha</taxon>
        <taxon>Cephaloboidea</taxon>
        <taxon>Cephalobidae</taxon>
        <taxon>Acrobeloides</taxon>
    </lineage>
</organism>
<comment type="subcellular location">
    <subcellularLocation>
        <location evidence="1">Membrane</location>
        <topology evidence="1">Multi-pass membrane protein</topology>
    </subcellularLocation>
</comment>
<sequence>AALAGISGAIAGFVGTPADVVNVRMQYDIKLPIQERRNYNHAFDGVAKIVKSEGALSLFHGASMASSRGLLMSVGTLSVYDQTKETLILHNIVHNYVLLHLCASCYAAFATTLLVHPLDVIKTRLMNATPGQYHGLLDCCCGTAKHGIFEFYRGFLPAWLRATPHTALTFIFVEELRIWFGYEI</sequence>
<keyword evidence="4 8" id="KW-0812">Transmembrane</keyword>